<protein>
    <recommendedName>
        <fullName evidence="5">Lipoprotein</fullName>
    </recommendedName>
</protein>
<gene>
    <name evidence="3" type="ORF">PM3016_4330</name>
</gene>
<feature type="signal peptide" evidence="2">
    <location>
        <begin position="1"/>
        <end position="21"/>
    </location>
</feature>
<organism evidence="3 4">
    <name type="scientific">Paenibacillus mucilaginosus 3016</name>
    <dbReference type="NCBI Taxonomy" id="1116391"/>
    <lineage>
        <taxon>Bacteria</taxon>
        <taxon>Bacillati</taxon>
        <taxon>Bacillota</taxon>
        <taxon>Bacilli</taxon>
        <taxon>Bacillales</taxon>
        <taxon>Paenibacillaceae</taxon>
        <taxon>Paenibacillus</taxon>
    </lineage>
</organism>
<keyword evidence="2" id="KW-0732">Signal</keyword>
<feature type="chain" id="PRO_5038496908" description="Lipoprotein" evidence="2">
    <location>
        <begin position="22"/>
        <end position="164"/>
    </location>
</feature>
<dbReference type="EMBL" id="CP003235">
    <property type="protein sequence ID" value="AFC31100.1"/>
    <property type="molecule type" value="Genomic_DNA"/>
</dbReference>
<name>H6NP26_9BACL</name>
<evidence type="ECO:0000313" key="3">
    <source>
        <dbReference type="EMBL" id="AFC31100.1"/>
    </source>
</evidence>
<dbReference type="KEGG" id="pmq:PM3016_4330"/>
<keyword evidence="4" id="KW-1185">Reference proteome</keyword>
<dbReference type="PROSITE" id="PS51257">
    <property type="entry name" value="PROKAR_LIPOPROTEIN"/>
    <property type="match status" value="1"/>
</dbReference>
<accession>H6NP26</accession>
<sequence length="164" mass="17783">MKQQLAALCLAMMMLTGCSPGGELPAAESAGRHLTAEEVGAAELVLKDRPEFPPAGRSQAIQAQAGPHDNRVDGELKTTVETAADGTHTVTLTKAWKLAVNGTEAQSVWRYSVSRDGKVELVSSEEKDHLLDCGKIKQRQSPPQRRLRLMAMTSHRLGQPLRFG</sequence>
<evidence type="ECO:0008006" key="5">
    <source>
        <dbReference type="Google" id="ProtNLM"/>
    </source>
</evidence>
<dbReference type="HOGENOM" id="CLU_1883699_0_0_9"/>
<evidence type="ECO:0000256" key="1">
    <source>
        <dbReference type="SAM" id="MobiDB-lite"/>
    </source>
</evidence>
<reference evidence="3 4" key="1">
    <citation type="journal article" date="2012" name="J. Bacteriol.">
        <title>Complete Genome Sequence of Paenibacillus mucilaginosus 3016, a Bacterium Functional as Microbial Fertilizer.</title>
        <authorList>
            <person name="Ma M."/>
            <person name="Wang Z."/>
            <person name="Li L."/>
            <person name="Jiang X."/>
            <person name="Guan D."/>
            <person name="Cao F."/>
            <person name="Chen H."/>
            <person name="Wang X."/>
            <person name="Shen D."/>
            <person name="Du B."/>
            <person name="Li J."/>
        </authorList>
    </citation>
    <scope>NUCLEOTIDE SEQUENCE [LARGE SCALE GENOMIC DNA]</scope>
    <source>
        <strain evidence="3 4">3016</strain>
    </source>
</reference>
<feature type="region of interest" description="Disordered" evidence="1">
    <location>
        <begin position="50"/>
        <end position="71"/>
    </location>
</feature>
<proteinExistence type="predicted"/>
<evidence type="ECO:0000256" key="2">
    <source>
        <dbReference type="SAM" id="SignalP"/>
    </source>
</evidence>
<dbReference type="AlphaFoldDB" id="H6NP26"/>
<dbReference type="RefSeq" id="WP_014370891.1">
    <property type="nucleotide sequence ID" value="NC_016935.1"/>
</dbReference>
<dbReference type="Proteomes" id="UP000007523">
    <property type="component" value="Chromosome"/>
</dbReference>
<evidence type="ECO:0000313" key="4">
    <source>
        <dbReference type="Proteomes" id="UP000007523"/>
    </source>
</evidence>